<evidence type="ECO:0000313" key="1">
    <source>
        <dbReference type="EMBL" id="MBB6034888.1"/>
    </source>
</evidence>
<evidence type="ECO:0000313" key="2">
    <source>
        <dbReference type="Proteomes" id="UP000548476"/>
    </source>
</evidence>
<comment type="caution">
    <text evidence="1">The sequence shown here is derived from an EMBL/GenBank/DDBJ whole genome shotgun (WGS) entry which is preliminary data.</text>
</comment>
<dbReference type="RefSeq" id="WP_184787742.1">
    <property type="nucleotide sequence ID" value="NZ_BONT01000090.1"/>
</dbReference>
<reference evidence="1 2" key="1">
    <citation type="submission" date="2020-08" db="EMBL/GenBank/DDBJ databases">
        <title>Genomic Encyclopedia of Type Strains, Phase IV (KMG-IV): sequencing the most valuable type-strain genomes for metagenomic binning, comparative biology and taxonomic classification.</title>
        <authorList>
            <person name="Goeker M."/>
        </authorList>
    </citation>
    <scope>NUCLEOTIDE SEQUENCE [LARGE SCALE GENOMIC DNA]</scope>
    <source>
        <strain evidence="1 2">YIM 65646</strain>
    </source>
</reference>
<name>A0A841FM63_9ACTN</name>
<dbReference type="Proteomes" id="UP000548476">
    <property type="component" value="Unassembled WGS sequence"/>
</dbReference>
<sequence>MAKYTFTFTVDGTDLSTKQQAAIAQEVAEAGSRALNQFLAVDIDVVQVDTSRLRGWELIGRYAYTSHRAQEVAELLRGIK</sequence>
<organism evidence="1 2">
    <name type="scientific">Phytomonospora endophytica</name>
    <dbReference type="NCBI Taxonomy" id="714109"/>
    <lineage>
        <taxon>Bacteria</taxon>
        <taxon>Bacillati</taxon>
        <taxon>Actinomycetota</taxon>
        <taxon>Actinomycetes</taxon>
        <taxon>Micromonosporales</taxon>
        <taxon>Micromonosporaceae</taxon>
        <taxon>Phytomonospora</taxon>
    </lineage>
</organism>
<gene>
    <name evidence="1" type="ORF">HNR73_002742</name>
</gene>
<accession>A0A841FM63</accession>
<keyword evidence="2" id="KW-1185">Reference proteome</keyword>
<dbReference type="AlphaFoldDB" id="A0A841FM63"/>
<proteinExistence type="predicted"/>
<dbReference type="EMBL" id="JACHGT010000005">
    <property type="protein sequence ID" value="MBB6034888.1"/>
    <property type="molecule type" value="Genomic_DNA"/>
</dbReference>
<protein>
    <submittedName>
        <fullName evidence="1">Uncharacterized protein</fullName>
    </submittedName>
</protein>